<dbReference type="Proteomes" id="UP000478064">
    <property type="component" value="Unassembled WGS sequence"/>
</dbReference>
<dbReference type="RefSeq" id="WP_153374398.1">
    <property type="nucleotide sequence ID" value="NZ_WIVU01000037.1"/>
</dbReference>
<sequence length="415" mass="44828">MALQLNNLRLPAWLLPATWPRTAGQPETARLDIDDGIVTRVQPSSGPGEGLDCLGALALPGLVEPHAHLDKTYTRRRLGAITPGLLGAIEATQADRAFWTPDDLRQRASRALGQARSHGVTHLRTHLDWWSAETPTAWQVIRELAQDTSFHLEQVALLPLPLLADKTVAQRIARTLANDTQAPRSVLGAFIHSSNFNAQALHNLLACAAEAGLDLDLHIDEELNSAACGLATVARAATAMQFPGRIVCSHACALSTYPEAQAQATLDDVARAPITLVALPATNLYLQDAVHGRTPRLRGLTLLKEARLRGIALLLGSDNVQDAFCPIGNYDPLSTLQLAVLSAQLDDVFDTWSQTVCRADWLSRAEHGADLPGKAAHLTLLHSTDPYSWPADTARSVLHGEHVPEAFTTYLRGLA</sequence>
<dbReference type="GO" id="GO:0004131">
    <property type="term" value="F:cytosine deaminase activity"/>
    <property type="evidence" value="ECO:0007669"/>
    <property type="project" value="TreeGrafter"/>
</dbReference>
<dbReference type="InterPro" id="IPR052349">
    <property type="entry name" value="Metallo-hydrolase_Enzymes"/>
</dbReference>
<dbReference type="InterPro" id="IPR013108">
    <property type="entry name" value="Amidohydro_3"/>
</dbReference>
<dbReference type="PANTHER" id="PTHR32027:SF0">
    <property type="entry name" value="CYTOSINE DEAMINASE"/>
    <property type="match status" value="1"/>
</dbReference>
<gene>
    <name evidence="2" type="ORF">GHO27_17265</name>
</gene>
<dbReference type="Gene3D" id="2.30.40.10">
    <property type="entry name" value="Urease, subunit C, domain 1"/>
    <property type="match status" value="1"/>
</dbReference>
<dbReference type="InterPro" id="IPR011059">
    <property type="entry name" value="Metal-dep_hydrolase_composite"/>
</dbReference>
<dbReference type="InterPro" id="IPR032466">
    <property type="entry name" value="Metal_Hydrolase"/>
</dbReference>
<protein>
    <submittedName>
        <fullName evidence="2">Amidohydrolase family protein</fullName>
    </submittedName>
</protein>
<dbReference type="GO" id="GO:0035888">
    <property type="term" value="F:isoguanine deaminase activity"/>
    <property type="evidence" value="ECO:0007669"/>
    <property type="project" value="TreeGrafter"/>
</dbReference>
<dbReference type="EMBL" id="WIVU01000037">
    <property type="protein sequence ID" value="MQU07440.1"/>
    <property type="molecule type" value="Genomic_DNA"/>
</dbReference>
<keyword evidence="2" id="KW-0378">Hydrolase</keyword>
<dbReference type="Gene3D" id="3.20.20.140">
    <property type="entry name" value="Metal-dependent hydrolases"/>
    <property type="match status" value="1"/>
</dbReference>
<dbReference type="PANTHER" id="PTHR32027">
    <property type="entry name" value="CYTOSINE DEAMINASE"/>
    <property type="match status" value="1"/>
</dbReference>
<organism evidence="2 3">
    <name type="scientific">Pseudomonas helleri</name>
    <dbReference type="NCBI Taxonomy" id="1608996"/>
    <lineage>
        <taxon>Bacteria</taxon>
        <taxon>Pseudomonadati</taxon>
        <taxon>Pseudomonadota</taxon>
        <taxon>Gammaproteobacteria</taxon>
        <taxon>Pseudomonadales</taxon>
        <taxon>Pseudomonadaceae</taxon>
        <taxon>Pseudomonas</taxon>
    </lineage>
</organism>
<comment type="caution">
    <text evidence="2">The sequence shown here is derived from an EMBL/GenBank/DDBJ whole genome shotgun (WGS) entry which is preliminary data.</text>
</comment>
<reference evidence="2 3" key="1">
    <citation type="submission" date="2019-10" db="EMBL/GenBank/DDBJ databases">
        <title>Evaluation of single-gene subtyping targets for Pseudomonas.</title>
        <authorList>
            <person name="Reichler S.J."/>
            <person name="Orsi R.H."/>
            <person name="Wiedmann M."/>
            <person name="Martin N.H."/>
            <person name="Murphy S.I."/>
        </authorList>
    </citation>
    <scope>NUCLEOTIDE SEQUENCE [LARGE SCALE GENOMIC DNA]</scope>
    <source>
        <strain evidence="2 3">FSL R10-1637</strain>
    </source>
</reference>
<dbReference type="Pfam" id="PF07969">
    <property type="entry name" value="Amidohydro_3"/>
    <property type="match status" value="1"/>
</dbReference>
<dbReference type="SUPFAM" id="SSF51556">
    <property type="entry name" value="Metallo-dependent hydrolases"/>
    <property type="match status" value="1"/>
</dbReference>
<accession>A0A6L5HVY8</accession>
<dbReference type="AlphaFoldDB" id="A0A6L5HVY8"/>
<evidence type="ECO:0000313" key="3">
    <source>
        <dbReference type="Proteomes" id="UP000478064"/>
    </source>
</evidence>
<dbReference type="GO" id="GO:0006209">
    <property type="term" value="P:cytosine catabolic process"/>
    <property type="evidence" value="ECO:0007669"/>
    <property type="project" value="TreeGrafter"/>
</dbReference>
<feature type="domain" description="Amidohydrolase 3" evidence="1">
    <location>
        <begin position="100"/>
        <end position="338"/>
    </location>
</feature>
<proteinExistence type="predicted"/>
<evidence type="ECO:0000313" key="2">
    <source>
        <dbReference type="EMBL" id="MQU07440.1"/>
    </source>
</evidence>
<evidence type="ECO:0000259" key="1">
    <source>
        <dbReference type="Pfam" id="PF07969"/>
    </source>
</evidence>
<name>A0A6L5HVY8_9PSED</name>